<dbReference type="InterPro" id="IPR000983">
    <property type="entry name" value="Bac_GSPG_pilin"/>
</dbReference>
<dbReference type="GO" id="GO:0015628">
    <property type="term" value="P:protein secretion by the type II secretion system"/>
    <property type="evidence" value="ECO:0007669"/>
    <property type="project" value="InterPro"/>
</dbReference>
<evidence type="ECO:0000256" key="1">
    <source>
        <dbReference type="ARBA" id="ARBA00022481"/>
    </source>
</evidence>
<feature type="transmembrane region" description="Helical" evidence="2">
    <location>
        <begin position="12"/>
        <end position="36"/>
    </location>
</feature>
<dbReference type="Pfam" id="PF07963">
    <property type="entry name" value="N_methyl"/>
    <property type="match status" value="1"/>
</dbReference>
<dbReference type="Gene3D" id="3.30.700.10">
    <property type="entry name" value="Glycoprotein, Type 4 Pilin"/>
    <property type="match status" value="1"/>
</dbReference>
<sequence length="168" mass="19385">MPWVNNIKTRKAFTLIEIVIVVVIVGILAVIATPLYRSLTGKAKESKVLAVIAAVQDATRMKYLENESKGLAIWPSQNPYTLLAPPPPMRDWFDGGQTPDGVHWRYYHVPSLHEWWLYCPYYDGGYNQGWNYIKTEGRFYIYYYGSANPNIRHVAPGDWIIFAQKPYL</sequence>
<dbReference type="SUPFAM" id="SSF54523">
    <property type="entry name" value="Pili subunits"/>
    <property type="match status" value="1"/>
</dbReference>
<keyword evidence="2" id="KW-0812">Transmembrane</keyword>
<dbReference type="InterPro" id="IPR045584">
    <property type="entry name" value="Pilin-like"/>
</dbReference>
<proteinExistence type="predicted"/>
<dbReference type="AlphaFoldDB" id="A0A1F4TRQ4"/>
<keyword evidence="2" id="KW-0472">Membrane</keyword>
<dbReference type="EMBL" id="MEUI01000001">
    <property type="protein sequence ID" value="OGC35434.1"/>
    <property type="molecule type" value="Genomic_DNA"/>
</dbReference>
<dbReference type="Proteomes" id="UP000177309">
    <property type="component" value="Unassembled WGS sequence"/>
</dbReference>
<name>A0A1F4TRQ4_UNCSA</name>
<dbReference type="PRINTS" id="PR00813">
    <property type="entry name" value="BCTERIALGSPG"/>
</dbReference>
<dbReference type="NCBIfam" id="TIGR02532">
    <property type="entry name" value="IV_pilin_GFxxxE"/>
    <property type="match status" value="1"/>
</dbReference>
<evidence type="ECO:0000313" key="4">
    <source>
        <dbReference type="Proteomes" id="UP000177309"/>
    </source>
</evidence>
<keyword evidence="2" id="KW-1133">Transmembrane helix</keyword>
<gene>
    <name evidence="3" type="ORF">A2462_03010</name>
</gene>
<keyword evidence="1" id="KW-0488">Methylation</keyword>
<protein>
    <recommendedName>
        <fullName evidence="5">Type II secretion system protein GspG C-terminal domain-containing protein</fullName>
    </recommendedName>
</protein>
<evidence type="ECO:0008006" key="5">
    <source>
        <dbReference type="Google" id="ProtNLM"/>
    </source>
</evidence>
<dbReference type="InterPro" id="IPR012902">
    <property type="entry name" value="N_methyl_site"/>
</dbReference>
<evidence type="ECO:0000256" key="2">
    <source>
        <dbReference type="SAM" id="Phobius"/>
    </source>
</evidence>
<organism evidence="3 4">
    <name type="scientific">candidate division WOR-1 bacterium RIFOXYC2_FULL_41_25</name>
    <dbReference type="NCBI Taxonomy" id="1802586"/>
    <lineage>
        <taxon>Bacteria</taxon>
        <taxon>Bacillati</taxon>
        <taxon>Saganbacteria</taxon>
    </lineage>
</organism>
<dbReference type="GO" id="GO:0015627">
    <property type="term" value="C:type II protein secretion system complex"/>
    <property type="evidence" value="ECO:0007669"/>
    <property type="project" value="InterPro"/>
</dbReference>
<evidence type="ECO:0000313" key="3">
    <source>
        <dbReference type="EMBL" id="OGC35434.1"/>
    </source>
</evidence>
<reference evidence="3 4" key="1">
    <citation type="journal article" date="2016" name="Nat. Commun.">
        <title>Thousands of microbial genomes shed light on interconnected biogeochemical processes in an aquifer system.</title>
        <authorList>
            <person name="Anantharaman K."/>
            <person name="Brown C.T."/>
            <person name="Hug L.A."/>
            <person name="Sharon I."/>
            <person name="Castelle C.J."/>
            <person name="Probst A.J."/>
            <person name="Thomas B.C."/>
            <person name="Singh A."/>
            <person name="Wilkins M.J."/>
            <person name="Karaoz U."/>
            <person name="Brodie E.L."/>
            <person name="Williams K.H."/>
            <person name="Hubbard S.S."/>
            <person name="Banfield J.F."/>
        </authorList>
    </citation>
    <scope>NUCLEOTIDE SEQUENCE [LARGE SCALE GENOMIC DNA]</scope>
</reference>
<comment type="caution">
    <text evidence="3">The sequence shown here is derived from an EMBL/GenBank/DDBJ whole genome shotgun (WGS) entry which is preliminary data.</text>
</comment>
<accession>A0A1F4TRQ4</accession>